<accession>A0A072PIA8</accession>
<organism evidence="7 8">
    <name type="scientific">Exophiala aquamarina CBS 119918</name>
    <dbReference type="NCBI Taxonomy" id="1182545"/>
    <lineage>
        <taxon>Eukaryota</taxon>
        <taxon>Fungi</taxon>
        <taxon>Dikarya</taxon>
        <taxon>Ascomycota</taxon>
        <taxon>Pezizomycotina</taxon>
        <taxon>Eurotiomycetes</taxon>
        <taxon>Chaetothyriomycetidae</taxon>
        <taxon>Chaetothyriales</taxon>
        <taxon>Herpotrichiellaceae</taxon>
        <taxon>Exophiala</taxon>
    </lineage>
</organism>
<evidence type="ECO:0000313" key="7">
    <source>
        <dbReference type="EMBL" id="KEF55245.1"/>
    </source>
</evidence>
<proteinExistence type="predicted"/>
<feature type="transmembrane region" description="Helical" evidence="5">
    <location>
        <begin position="271"/>
        <end position="295"/>
    </location>
</feature>
<evidence type="ECO:0000256" key="4">
    <source>
        <dbReference type="ARBA" id="ARBA00023136"/>
    </source>
</evidence>
<feature type="transmembrane region" description="Helical" evidence="5">
    <location>
        <begin position="45"/>
        <end position="65"/>
    </location>
</feature>
<feature type="transmembrane region" description="Helical" evidence="5">
    <location>
        <begin position="85"/>
        <end position="105"/>
    </location>
</feature>
<keyword evidence="2 5" id="KW-0812">Transmembrane</keyword>
<evidence type="ECO:0000256" key="1">
    <source>
        <dbReference type="ARBA" id="ARBA00004141"/>
    </source>
</evidence>
<feature type="transmembrane region" description="Helical" evidence="5">
    <location>
        <begin position="112"/>
        <end position="129"/>
    </location>
</feature>
<evidence type="ECO:0000256" key="3">
    <source>
        <dbReference type="ARBA" id="ARBA00022989"/>
    </source>
</evidence>
<dbReference type="GO" id="GO:0005886">
    <property type="term" value="C:plasma membrane"/>
    <property type="evidence" value="ECO:0007669"/>
    <property type="project" value="TreeGrafter"/>
</dbReference>
<dbReference type="PANTHER" id="PTHR23502:SF34">
    <property type="entry name" value="PROTEIN HOL1"/>
    <property type="match status" value="1"/>
</dbReference>
<dbReference type="SUPFAM" id="SSF103473">
    <property type="entry name" value="MFS general substrate transporter"/>
    <property type="match status" value="1"/>
</dbReference>
<dbReference type="VEuPathDB" id="FungiDB:A1O9_08899"/>
<keyword evidence="4 5" id="KW-0472">Membrane</keyword>
<dbReference type="Pfam" id="PF07690">
    <property type="entry name" value="MFS_1"/>
    <property type="match status" value="1"/>
</dbReference>
<name>A0A072PIA8_9EURO</name>
<keyword evidence="3 5" id="KW-1133">Transmembrane helix</keyword>
<comment type="subcellular location">
    <subcellularLocation>
        <location evidence="1">Membrane</location>
        <topology evidence="1">Multi-pass membrane protein</topology>
    </subcellularLocation>
</comment>
<gene>
    <name evidence="7" type="ORF">A1O9_08899</name>
</gene>
<keyword evidence="8" id="KW-1185">Reference proteome</keyword>
<dbReference type="OrthoDB" id="268400at2759"/>
<dbReference type="InterPro" id="IPR036259">
    <property type="entry name" value="MFS_trans_sf"/>
</dbReference>
<dbReference type="PANTHER" id="PTHR23502">
    <property type="entry name" value="MAJOR FACILITATOR SUPERFAMILY"/>
    <property type="match status" value="1"/>
</dbReference>
<dbReference type="Gene3D" id="1.20.1250.20">
    <property type="entry name" value="MFS general substrate transporter like domains"/>
    <property type="match status" value="1"/>
</dbReference>
<dbReference type="AlphaFoldDB" id="A0A072PIA8"/>
<feature type="domain" description="Major facilitator superfamily (MFS) profile" evidence="6">
    <location>
        <begin position="47"/>
        <end position="472"/>
    </location>
</feature>
<dbReference type="GeneID" id="25283809"/>
<evidence type="ECO:0000256" key="5">
    <source>
        <dbReference type="SAM" id="Phobius"/>
    </source>
</evidence>
<sequence length="494" mass="54571">MSKTAEKEVNVEPYLDDVQHKEEITAEQIGSDPHDPLGWRTARKLSILAIIGLWVFIGTFNMIIIGPALQIVPVEFNSSFSSSTYLIGGPLLAYGVASFLWVPLANRYGSRLVFVLTAIAAACMSVWGAKATTFGSLVAARTLASGFFASPETLAPQMIGDVFYIKDRAKGITWINIVQATGYTAGPLFGSFIVQNTSLGWRWTQWIVAMITFGVATLIFLFVPETQYTRSAGMEKRTRSWKDNFRFWVVSGGGKPKVHSLRAAFVVMFPYFLHPIVIMSTFFFSICLMVANYLMTTQSYTFLVFYQFSLGHSGLTFIGPLIGTWLAIIVCGILADWRFNTLTRRYGSKPKPESRLPVYVFTGPVGVAGTILFGVCTQNQCHWIAPVIGSSALLFSFTSSAAILFAYLLDVYEARLDTVMVVFNGVKNIATFGISYAVLPWNAGGLTVPFVVLGVLLFVAHLLIMVTYIKGEAIRHWTAERFVTGQETHHGDAF</sequence>
<dbReference type="RefSeq" id="XP_013257835.1">
    <property type="nucleotide sequence ID" value="XM_013402381.1"/>
</dbReference>
<feature type="transmembrane region" description="Helical" evidence="5">
    <location>
        <begin position="421"/>
        <end position="441"/>
    </location>
</feature>
<evidence type="ECO:0000256" key="2">
    <source>
        <dbReference type="ARBA" id="ARBA00022692"/>
    </source>
</evidence>
<comment type="caution">
    <text evidence="7">The sequence shown here is derived from an EMBL/GenBank/DDBJ whole genome shotgun (WGS) entry which is preliminary data.</text>
</comment>
<feature type="transmembrane region" description="Helical" evidence="5">
    <location>
        <begin position="356"/>
        <end position="375"/>
    </location>
</feature>
<dbReference type="GO" id="GO:0022857">
    <property type="term" value="F:transmembrane transporter activity"/>
    <property type="evidence" value="ECO:0007669"/>
    <property type="project" value="InterPro"/>
</dbReference>
<feature type="transmembrane region" description="Helical" evidence="5">
    <location>
        <begin position="203"/>
        <end position="223"/>
    </location>
</feature>
<feature type="transmembrane region" description="Helical" evidence="5">
    <location>
        <begin position="447"/>
        <end position="469"/>
    </location>
</feature>
<feature type="transmembrane region" description="Helical" evidence="5">
    <location>
        <begin position="315"/>
        <end position="335"/>
    </location>
</feature>
<dbReference type="InterPro" id="IPR020846">
    <property type="entry name" value="MFS_dom"/>
</dbReference>
<dbReference type="PROSITE" id="PS50850">
    <property type="entry name" value="MFS"/>
    <property type="match status" value="1"/>
</dbReference>
<evidence type="ECO:0000313" key="8">
    <source>
        <dbReference type="Proteomes" id="UP000027920"/>
    </source>
</evidence>
<dbReference type="EMBL" id="AMGV01000008">
    <property type="protein sequence ID" value="KEF55245.1"/>
    <property type="molecule type" value="Genomic_DNA"/>
</dbReference>
<evidence type="ECO:0000259" key="6">
    <source>
        <dbReference type="PROSITE" id="PS50850"/>
    </source>
</evidence>
<dbReference type="InterPro" id="IPR011701">
    <property type="entry name" value="MFS"/>
</dbReference>
<reference evidence="7 8" key="1">
    <citation type="submission" date="2013-03" db="EMBL/GenBank/DDBJ databases">
        <title>The Genome Sequence of Exophiala aquamarina CBS 119918.</title>
        <authorList>
            <consortium name="The Broad Institute Genomics Platform"/>
            <person name="Cuomo C."/>
            <person name="de Hoog S."/>
            <person name="Gorbushina A."/>
            <person name="Walker B."/>
            <person name="Young S.K."/>
            <person name="Zeng Q."/>
            <person name="Gargeya S."/>
            <person name="Fitzgerald M."/>
            <person name="Haas B."/>
            <person name="Abouelleil A."/>
            <person name="Allen A.W."/>
            <person name="Alvarado L."/>
            <person name="Arachchi H.M."/>
            <person name="Berlin A.M."/>
            <person name="Chapman S.B."/>
            <person name="Gainer-Dewar J."/>
            <person name="Goldberg J."/>
            <person name="Griggs A."/>
            <person name="Gujja S."/>
            <person name="Hansen M."/>
            <person name="Howarth C."/>
            <person name="Imamovic A."/>
            <person name="Ireland A."/>
            <person name="Larimer J."/>
            <person name="McCowan C."/>
            <person name="Murphy C."/>
            <person name="Pearson M."/>
            <person name="Poon T.W."/>
            <person name="Priest M."/>
            <person name="Roberts A."/>
            <person name="Saif S."/>
            <person name="Shea T."/>
            <person name="Sisk P."/>
            <person name="Sykes S."/>
            <person name="Wortman J."/>
            <person name="Nusbaum C."/>
            <person name="Birren B."/>
        </authorList>
    </citation>
    <scope>NUCLEOTIDE SEQUENCE [LARGE SCALE GENOMIC DNA]</scope>
    <source>
        <strain evidence="7 8">CBS 119918</strain>
    </source>
</reference>
<dbReference type="HOGENOM" id="CLU_008455_13_6_1"/>
<dbReference type="Proteomes" id="UP000027920">
    <property type="component" value="Unassembled WGS sequence"/>
</dbReference>
<feature type="transmembrane region" description="Helical" evidence="5">
    <location>
        <begin position="387"/>
        <end position="409"/>
    </location>
</feature>
<protein>
    <recommendedName>
        <fullName evidence="6">Major facilitator superfamily (MFS) profile domain-containing protein</fullName>
    </recommendedName>
</protein>